<feature type="region of interest" description="Disordered" evidence="4">
    <location>
        <begin position="2029"/>
        <end position="2060"/>
    </location>
</feature>
<dbReference type="PROSITE" id="PS50088">
    <property type="entry name" value="ANK_REPEAT"/>
    <property type="match status" value="3"/>
</dbReference>
<dbReference type="Pfam" id="PF00168">
    <property type="entry name" value="C2"/>
    <property type="match status" value="1"/>
</dbReference>
<dbReference type="PROSITE" id="PS50089">
    <property type="entry name" value="ZF_RING_2"/>
    <property type="match status" value="1"/>
</dbReference>
<feature type="region of interest" description="Disordered" evidence="4">
    <location>
        <begin position="631"/>
        <end position="661"/>
    </location>
</feature>
<sequence>MTTPHASVSPIATRAKRCLELFGGLVALQPDEQLDLDLSAAEAVDSLGRFKIWAGNIGALQPFELKSSLDYRLRDASKISAQVVDLLNELAESIEDASSIVSHSRENRKGSLVGAHGHALNDRVTNVEDEHISLPSDDEEISEIREIFESITDAINNLFRLAMIIRNNTSRDRFAKAAAAAQSIPFDERFDISHVEHKFPTLKSERKEWLITRLGKAITQRRQYLRYCREHHSKIARDPHPTPKPPIIQISEISEIRHKVVAESTADDKSAFSKPTSTLAPTQASTMLLTSGQIPEEEPQDDAQSQTSYATSNEEDSSSHKMHVIKLEDVSKGLGHFECPYCWQIQASKNQKYWKKHVLSDLKPYVCTYEKCDLKLFPDHNTWFSHELKEHRKEWSCYLCSHSAFTSPNSYKIHLKNHHPQSFVEDQIPALLEMSQRPVVRISPADCPFCDDWEKRIRDINKHIPSSETLVVTPSQFKHHVGAHMEQLALFAIPRGYTEEGEADSGNAAPEAGSEGTSLGISVPDSNAAVELRACEDFMTNMLDDSLLNGYFNDPNQTCRPTLLELSQSLQSGKYKTATDFTQDFRQMFNQFSRDFRQLNNPSEAREFENLRKVFISFCADRERTYLSAPIPPVTASRQSHPDETDPPVAPTPVFESSTIGSGASNPPIYTIAITELQACKNILSSMMSEEGIPEFFTHPDSNLDPNLGHISAKFESGEYEDADAFDRDLRLMFSQFPRTNTASERVMVDRLKQIYEDSRPRIPKPKSQTEQWKRWRAQRIPAWKVRVDRPLISGVLVKLRQINRRSLAHPLYQGWFQDTATVEDLYAFVDCYDLVEEEGAETRTDIVHLEPYAYEHEYRFRLIQQGSPAALDDSDLNLSLSSKFGVSSLNSHSNSLSFDILPNSRPATPTKDEKGKSRVLTTGKDDADSASYDSDTYLNLAEQYDKHWAAENEALEHAATTTPSSARVPPAPTGAKSGLAGQPNLRLTIIGAKGLLKRDIFRSPDPFAVASIDGGQVKETEVLLRTASPSWNETFHFRATEDSILTVKLFDQSKAKKKNKWFLGLLNVRVGGIINFDRITDQYRTLDLTTSPPFDDMPIQGKLTIMLSNNLDIPPLGISRDLPSSISANVPVPINPVAVVEPSVPEVTSTSLTELGHSTPLSRAEQFEDDQKTITACCFSTNGADGSLSESYITHIQVVEDSASPDSPFPPTDSPDTRKPRFLIVAVRQSGRNEDGTFSIGKTWLLDDLTAIRGFTGANTNLQEQQWDLRLGFILRLGKPYYWQANSSKKKLFFLASLLKICDKYYGGDYIKAGKPELVGFDTEELQQFVKVGAIPSDRSDFKNIEHEESEVENVHSAVVAETEVELHPEDSEQWTAHISFLPSYEQKHPFLHSSKEYHRCRSRGLHHTISFSDSSWTTFKRIVDDIFASVLAGREWRPLAITIPPDIKQPLLSPLPKSTLPEDLAHTSNYTRDFLQRYCTIADKNLGKILHLYIAMPDATLSWDDIRKLPSLSDGFESSWEYDYSLDDAGLFKACQGGTLSTVQRILEERPENLNGTDHRGRTPLHVATLSSRANIVKYLLSRKCIIDSVDISGSTPLIDSIGDREIPKLLLDAGADPSKSNNRGESPLDIVAEYEREKPHYAEYAAGVKALLMEAIGQRNALSLTAPSAHEEVAPGFPARISASDDIGKEELLEACRKGNLLSVKRILEKEPNHLNTVDATGRTPLYLATLEGHTELVKFLLGLKPVVDSVDSFGDTPLLQAIHCGYLRIAKLLLSSGASTKKRNDSPEYDLLELAKSYEIDGRKDASELTQVVKEAILRESQLSWGNVTLEEEQMRLYQKQDADYESIDDEDERACNVSHTYAPGVPIGTVDLQELERRESERKQQQQHMRDDDADAETNEATKNDHEEIYKSYFAAGTGSDWPIERVYTWLAINSFSKEWQETFKALDIHGTNFLNIAFDKGLQGTAVVNSPIYNQLRREYAKSGNDWVSAPIHEERRRLQNTIHDVAKSYAPGVATGLPYSAEQHEHSENTDVKVDEPTEQDNKFEEASKADTARISDSDWPMARVLSWLDTNGFSQNWQETFETLDICGSRFLNIGRFNDGSMDWAIFAREIRPRLQTACLDNGTRFNSKHEREEEKRLRAAVRTILEEPASSQKERAPSKPPGGKSPLPSVVTGESSWPNTLAPGRRMVEVKKISPSEMAGIGGKVVGMCSICEDDVTQGTYIEASPCGHIFHDTCATAMQGGVTSVCPICDFRTPSTGLSDVELYMANNLKSRERGTAAHSLLGQRVAEHNDDENQPSERQQQGDNNSGKEKLEATESQQEEPPMRSPVRGFADPDMLEARKTILDADKARQRMADQGEQNYDQYI</sequence>
<evidence type="ECO:0000256" key="3">
    <source>
        <dbReference type="PROSITE-ProRule" id="PRU00175"/>
    </source>
</evidence>
<dbReference type="InterPro" id="IPR013083">
    <property type="entry name" value="Znf_RING/FYVE/PHD"/>
</dbReference>
<feature type="region of interest" description="Disordered" evidence="4">
    <location>
        <begin position="899"/>
        <end position="933"/>
    </location>
</feature>
<dbReference type="PANTHER" id="PTHR35391:SF7">
    <property type="entry name" value="C2H2-TYPE DOMAIN-CONTAINING PROTEIN"/>
    <property type="match status" value="1"/>
</dbReference>
<dbReference type="PROSITE" id="PS50004">
    <property type="entry name" value="C2"/>
    <property type="match status" value="1"/>
</dbReference>
<dbReference type="OrthoDB" id="6133115at2759"/>
<feature type="region of interest" description="Disordered" evidence="4">
    <location>
        <begin position="959"/>
        <end position="980"/>
    </location>
</feature>
<dbReference type="PANTHER" id="PTHR35391">
    <property type="entry name" value="C2H2-TYPE DOMAIN-CONTAINING PROTEIN-RELATED"/>
    <property type="match status" value="1"/>
</dbReference>
<dbReference type="InterPro" id="IPR036427">
    <property type="entry name" value="Bromodomain-like_sf"/>
</dbReference>
<reference evidence="7 8" key="1">
    <citation type="submission" date="2018-05" db="EMBL/GenBank/DDBJ databases">
        <title>Genome sequencing and assembly of the regulated plant pathogen Lachnellula willkommii and related sister species for the development of diagnostic species identification markers.</title>
        <authorList>
            <person name="Giroux E."/>
            <person name="Bilodeau G."/>
        </authorList>
    </citation>
    <scope>NUCLEOTIDE SEQUENCE [LARGE SCALE GENOMIC DNA]</scope>
    <source>
        <strain evidence="7 8">CBS 268.59</strain>
    </source>
</reference>
<dbReference type="GO" id="GO:0006325">
    <property type="term" value="P:chromatin organization"/>
    <property type="evidence" value="ECO:0007669"/>
    <property type="project" value="UniProtKB-ARBA"/>
</dbReference>
<evidence type="ECO:0000313" key="8">
    <source>
        <dbReference type="Proteomes" id="UP000469558"/>
    </source>
</evidence>
<keyword evidence="2" id="KW-0040">ANK repeat</keyword>
<evidence type="ECO:0000259" key="6">
    <source>
        <dbReference type="PROSITE" id="PS50089"/>
    </source>
</evidence>
<dbReference type="InterPro" id="IPR000008">
    <property type="entry name" value="C2_dom"/>
</dbReference>
<dbReference type="SMART" id="SM01313">
    <property type="entry name" value="Sec3-PIP2_bind"/>
    <property type="match status" value="1"/>
</dbReference>
<dbReference type="InterPro" id="IPR058925">
    <property type="entry name" value="zf-C2H2_AcuF"/>
</dbReference>
<feature type="repeat" description="ANK" evidence="2">
    <location>
        <begin position="1757"/>
        <end position="1789"/>
    </location>
</feature>
<feature type="region of interest" description="Disordered" evidence="4">
    <location>
        <begin position="499"/>
        <end position="521"/>
    </location>
</feature>
<feature type="domain" description="RING-type" evidence="6">
    <location>
        <begin position="2218"/>
        <end position="2260"/>
    </location>
</feature>
<dbReference type="Pfam" id="PF15277">
    <property type="entry name" value="Sec3-PIP2_bind"/>
    <property type="match status" value="1"/>
</dbReference>
<keyword evidence="3" id="KW-0862">Zinc</keyword>
<feature type="domain" description="C2" evidence="5">
    <location>
        <begin position="965"/>
        <end position="1084"/>
    </location>
</feature>
<dbReference type="SMART" id="SM00248">
    <property type="entry name" value="ANK"/>
    <property type="match status" value="5"/>
</dbReference>
<comment type="caution">
    <text evidence="7">The sequence shown here is derived from an EMBL/GenBank/DDBJ whole genome shotgun (WGS) entry which is preliminary data.</text>
</comment>
<dbReference type="GO" id="GO:0008270">
    <property type="term" value="F:zinc ion binding"/>
    <property type="evidence" value="ECO:0007669"/>
    <property type="project" value="UniProtKB-KW"/>
</dbReference>
<feature type="repeat" description="ANK" evidence="2">
    <location>
        <begin position="1724"/>
        <end position="1756"/>
    </location>
</feature>
<dbReference type="Gene3D" id="1.25.40.20">
    <property type="entry name" value="Ankyrin repeat-containing domain"/>
    <property type="match status" value="2"/>
</dbReference>
<dbReference type="PROSITE" id="PS50297">
    <property type="entry name" value="ANK_REP_REGION"/>
    <property type="match status" value="3"/>
</dbReference>
<dbReference type="SMART" id="SM00184">
    <property type="entry name" value="RING"/>
    <property type="match status" value="1"/>
</dbReference>
<evidence type="ECO:0000313" key="7">
    <source>
        <dbReference type="EMBL" id="TVY73511.1"/>
    </source>
</evidence>
<feature type="region of interest" description="Disordered" evidence="4">
    <location>
        <begin position="2153"/>
        <end position="2191"/>
    </location>
</feature>
<feature type="region of interest" description="Disordered" evidence="4">
    <location>
        <begin position="294"/>
        <end position="322"/>
    </location>
</feature>
<dbReference type="InterPro" id="IPR036770">
    <property type="entry name" value="Ankyrin_rpt-contain_sf"/>
</dbReference>
<feature type="compositionally biased region" description="Basic and acidic residues" evidence="4">
    <location>
        <begin position="1881"/>
        <end position="1896"/>
    </location>
</feature>
<feature type="compositionally biased region" description="Basic and acidic residues" evidence="4">
    <location>
        <begin position="2347"/>
        <end position="2365"/>
    </location>
</feature>
<evidence type="ECO:0000259" key="5">
    <source>
        <dbReference type="PROSITE" id="PS50004"/>
    </source>
</evidence>
<accession>A0A8T9C052</accession>
<feature type="region of interest" description="Disordered" evidence="4">
    <location>
        <begin position="1881"/>
        <end position="1909"/>
    </location>
</feature>
<dbReference type="SUPFAM" id="SSF49562">
    <property type="entry name" value="C2 domain (Calcium/lipid-binding domain, CaLB)"/>
    <property type="match status" value="1"/>
</dbReference>
<dbReference type="SUPFAM" id="SSF48403">
    <property type="entry name" value="Ankyrin repeat"/>
    <property type="match status" value="1"/>
</dbReference>
<dbReference type="Pfam" id="PF26082">
    <property type="entry name" value="zf-C2H2_AcuF"/>
    <property type="match status" value="1"/>
</dbReference>
<keyword evidence="3" id="KW-0863">Zinc-finger</keyword>
<dbReference type="SUPFAM" id="SSF57850">
    <property type="entry name" value="RING/U-box"/>
    <property type="match status" value="1"/>
</dbReference>
<feature type="region of interest" description="Disordered" evidence="4">
    <location>
        <begin position="2298"/>
        <end position="2375"/>
    </location>
</feature>
<evidence type="ECO:0000256" key="4">
    <source>
        <dbReference type="SAM" id="MobiDB-lite"/>
    </source>
</evidence>
<dbReference type="InterPro" id="IPR002110">
    <property type="entry name" value="Ankyrin_rpt"/>
</dbReference>
<protein>
    <submittedName>
        <fullName evidence="7">E3 ubiquitin-protein ligase RSP5</fullName>
    </submittedName>
</protein>
<evidence type="ECO:0000256" key="1">
    <source>
        <dbReference type="ARBA" id="ARBA00023117"/>
    </source>
</evidence>
<dbReference type="Proteomes" id="UP000469558">
    <property type="component" value="Unassembled WGS sequence"/>
</dbReference>
<evidence type="ECO:0000256" key="2">
    <source>
        <dbReference type="PROSITE-ProRule" id="PRU00023"/>
    </source>
</evidence>
<dbReference type="Pfam" id="PF12796">
    <property type="entry name" value="Ank_2"/>
    <property type="match status" value="2"/>
</dbReference>
<dbReference type="Gene3D" id="3.30.40.10">
    <property type="entry name" value="Zinc/RING finger domain, C3HC4 (zinc finger)"/>
    <property type="match status" value="1"/>
</dbReference>
<dbReference type="Gene3D" id="2.30.29.90">
    <property type="match status" value="1"/>
</dbReference>
<feature type="compositionally biased region" description="Polar residues" evidence="4">
    <location>
        <begin position="302"/>
        <end position="312"/>
    </location>
</feature>
<dbReference type="SMART" id="SM00239">
    <property type="entry name" value="C2"/>
    <property type="match status" value="1"/>
</dbReference>
<keyword evidence="1" id="KW-0103">Bromodomain</keyword>
<dbReference type="SUPFAM" id="SSF47370">
    <property type="entry name" value="Bromodomain"/>
    <property type="match status" value="1"/>
</dbReference>
<dbReference type="Gene3D" id="2.60.40.150">
    <property type="entry name" value="C2 domain"/>
    <property type="match status" value="1"/>
</dbReference>
<proteinExistence type="predicted"/>
<feature type="repeat" description="ANK" evidence="2">
    <location>
        <begin position="1562"/>
        <end position="1594"/>
    </location>
</feature>
<dbReference type="InterPro" id="IPR028258">
    <property type="entry name" value="Sec3-PIP2_bind"/>
</dbReference>
<gene>
    <name evidence="7" type="primary">RSP5_1</name>
    <name evidence="7" type="ORF">LSUE1_G007783</name>
</gene>
<name>A0A8T9C052_9HELO</name>
<keyword evidence="3" id="KW-0479">Metal-binding</keyword>
<keyword evidence="8" id="KW-1185">Reference proteome</keyword>
<dbReference type="InterPro" id="IPR035892">
    <property type="entry name" value="C2_domain_sf"/>
</dbReference>
<dbReference type="CDD" id="cd16448">
    <property type="entry name" value="RING-H2"/>
    <property type="match status" value="1"/>
</dbReference>
<organism evidence="7 8">
    <name type="scientific">Lachnellula suecica</name>
    <dbReference type="NCBI Taxonomy" id="602035"/>
    <lineage>
        <taxon>Eukaryota</taxon>
        <taxon>Fungi</taxon>
        <taxon>Dikarya</taxon>
        <taxon>Ascomycota</taxon>
        <taxon>Pezizomycotina</taxon>
        <taxon>Leotiomycetes</taxon>
        <taxon>Helotiales</taxon>
        <taxon>Lachnaceae</taxon>
        <taxon>Lachnellula</taxon>
    </lineage>
</organism>
<dbReference type="InterPro" id="IPR001841">
    <property type="entry name" value="Znf_RING"/>
</dbReference>
<dbReference type="EMBL" id="QGMK01001060">
    <property type="protein sequence ID" value="TVY73511.1"/>
    <property type="molecule type" value="Genomic_DNA"/>
</dbReference>
<dbReference type="Pfam" id="PF13639">
    <property type="entry name" value="zf-RING_2"/>
    <property type="match status" value="1"/>
</dbReference>
<feature type="compositionally biased region" description="Polar residues" evidence="4">
    <location>
        <begin position="2307"/>
        <end position="2316"/>
    </location>
</feature>